<comment type="similarity">
    <text evidence="8">Belongs to the dethiobiotin synthetase family.</text>
</comment>
<dbReference type="GO" id="GO:0009102">
    <property type="term" value="P:biotin biosynthetic process"/>
    <property type="evidence" value="ECO:0007669"/>
    <property type="project" value="UniProtKB-UniRule"/>
</dbReference>
<comment type="subunit">
    <text evidence="8">Homodimer.</text>
</comment>
<feature type="binding site" evidence="8">
    <location>
        <position position="54"/>
    </location>
    <ligand>
        <name>Mg(2+)</name>
        <dbReference type="ChEBI" id="CHEBI:18420"/>
    </ligand>
</feature>
<dbReference type="CDD" id="cd03109">
    <property type="entry name" value="DTBS"/>
    <property type="match status" value="1"/>
</dbReference>
<dbReference type="FunFam" id="3.40.50.300:FF:000292">
    <property type="entry name" value="ATP-dependent dethiobiotin synthetase BioD"/>
    <property type="match status" value="1"/>
</dbReference>
<name>A0A7X0TST0_9GAMM</name>
<keyword evidence="5 8" id="KW-0093">Biotin biosynthesis</keyword>
<dbReference type="PANTHER" id="PTHR43210:SF5">
    <property type="entry name" value="DETHIOBIOTIN SYNTHETASE"/>
    <property type="match status" value="1"/>
</dbReference>
<dbReference type="PANTHER" id="PTHR43210">
    <property type="entry name" value="DETHIOBIOTIN SYNTHETASE"/>
    <property type="match status" value="1"/>
</dbReference>
<comment type="caution">
    <text evidence="8">Lacks conserved residue(s) required for the propagation of feature annotation.</text>
</comment>
<evidence type="ECO:0000256" key="3">
    <source>
        <dbReference type="ARBA" id="ARBA00022723"/>
    </source>
</evidence>
<keyword evidence="2 8" id="KW-0436">Ligase</keyword>
<evidence type="ECO:0000256" key="8">
    <source>
        <dbReference type="HAMAP-Rule" id="MF_00336"/>
    </source>
</evidence>
<comment type="caution">
    <text evidence="9">The sequence shown here is derived from an EMBL/GenBank/DDBJ whole genome shotgun (WGS) entry which is preliminary data.</text>
</comment>
<keyword evidence="1 8" id="KW-0963">Cytoplasm</keyword>
<evidence type="ECO:0000256" key="1">
    <source>
        <dbReference type="ARBA" id="ARBA00022490"/>
    </source>
</evidence>
<protein>
    <recommendedName>
        <fullName evidence="8">ATP-dependent dethiobiotin synthetase BioD</fullName>
        <ecNumber evidence="8">6.3.3.3</ecNumber>
    </recommendedName>
    <alternativeName>
        <fullName evidence="8">DTB synthetase</fullName>
        <shortName evidence="8">DTBS</shortName>
    </alternativeName>
    <alternativeName>
        <fullName evidence="8">Dethiobiotin synthase</fullName>
    </alternativeName>
</protein>
<sequence length="223" mass="24413">MKNYFITATDTDAGKTHFARAFIRALVLSNQKVAAYKPISAGCYWQGKQLINEDARLLLAEVNCDQTINQVNPIAFEAPIAPHIAAQNKHIKLSVADCVIGYQLVEQSGADIIVTEGAGGWRLPLGNNQFLSSFAIKTNQDVILVINMKLGCLNHALLTYEAIKNDQLNCVGWVANCQQPMSYLTDNINELMALLPAPLLATFVENESIESAAKKINLSLLPQ</sequence>
<feature type="binding site" evidence="8">
    <location>
        <position position="16"/>
    </location>
    <ligand>
        <name>Mg(2+)</name>
        <dbReference type="ChEBI" id="CHEBI:18420"/>
    </ligand>
</feature>
<evidence type="ECO:0000313" key="10">
    <source>
        <dbReference type="Proteomes" id="UP000537141"/>
    </source>
</evidence>
<dbReference type="HAMAP" id="MF_00336">
    <property type="entry name" value="BioD"/>
    <property type="match status" value="1"/>
</dbReference>
<dbReference type="EC" id="6.3.3.3" evidence="8"/>
<evidence type="ECO:0000256" key="2">
    <source>
        <dbReference type="ARBA" id="ARBA00022598"/>
    </source>
</evidence>
<dbReference type="GO" id="GO:0000287">
    <property type="term" value="F:magnesium ion binding"/>
    <property type="evidence" value="ECO:0007669"/>
    <property type="project" value="UniProtKB-UniRule"/>
</dbReference>
<reference evidence="9 10" key="1">
    <citation type="submission" date="2020-08" db="EMBL/GenBank/DDBJ databases">
        <title>Genomic Encyclopedia of Type Strains, Phase IV (KMG-IV): sequencing the most valuable type-strain genomes for metagenomic binning, comparative biology and taxonomic classification.</title>
        <authorList>
            <person name="Goeker M."/>
        </authorList>
    </citation>
    <scope>NUCLEOTIDE SEQUENCE [LARGE SCALE GENOMIC DNA]</scope>
    <source>
        <strain evidence="9 10">DSM 26287</strain>
    </source>
</reference>
<feature type="active site" evidence="8">
    <location>
        <position position="37"/>
    </location>
</feature>
<feature type="binding site" evidence="8">
    <location>
        <begin position="12"/>
        <end position="17"/>
    </location>
    <ligand>
        <name>ATP</name>
        <dbReference type="ChEBI" id="CHEBI:30616"/>
    </ligand>
</feature>
<dbReference type="UniPathway" id="UPA00078">
    <property type="reaction ID" value="UER00161"/>
</dbReference>
<keyword evidence="7 8" id="KW-0460">Magnesium</keyword>
<evidence type="ECO:0000256" key="7">
    <source>
        <dbReference type="ARBA" id="ARBA00022842"/>
    </source>
</evidence>
<dbReference type="InterPro" id="IPR004472">
    <property type="entry name" value="DTB_synth_BioD"/>
</dbReference>
<feature type="binding site" evidence="8">
    <location>
        <position position="116"/>
    </location>
    <ligand>
        <name>Mg(2+)</name>
        <dbReference type="ChEBI" id="CHEBI:18420"/>
    </ligand>
</feature>
<keyword evidence="3 8" id="KW-0479">Metal-binding</keyword>
<dbReference type="PIRSF" id="PIRSF006755">
    <property type="entry name" value="DTB_synth"/>
    <property type="match status" value="1"/>
</dbReference>
<dbReference type="Proteomes" id="UP000537141">
    <property type="component" value="Unassembled WGS sequence"/>
</dbReference>
<dbReference type="AlphaFoldDB" id="A0A7X0TST0"/>
<organism evidence="9 10">
    <name type="scientific">Thalassotalea piscium</name>
    <dbReference type="NCBI Taxonomy" id="1230533"/>
    <lineage>
        <taxon>Bacteria</taxon>
        <taxon>Pseudomonadati</taxon>
        <taxon>Pseudomonadota</taxon>
        <taxon>Gammaproteobacteria</taxon>
        <taxon>Alteromonadales</taxon>
        <taxon>Colwelliaceae</taxon>
        <taxon>Thalassotalea</taxon>
    </lineage>
</organism>
<comment type="pathway">
    <text evidence="8">Cofactor biosynthesis; biotin biosynthesis; biotin from 7,8-diaminononanoate: step 1/2.</text>
</comment>
<evidence type="ECO:0000313" key="9">
    <source>
        <dbReference type="EMBL" id="MBB6542370.1"/>
    </source>
</evidence>
<dbReference type="GO" id="GO:0005829">
    <property type="term" value="C:cytosol"/>
    <property type="evidence" value="ECO:0007669"/>
    <property type="project" value="TreeGrafter"/>
</dbReference>
<evidence type="ECO:0000256" key="5">
    <source>
        <dbReference type="ARBA" id="ARBA00022756"/>
    </source>
</evidence>
<dbReference type="GO" id="GO:0042803">
    <property type="term" value="F:protein homodimerization activity"/>
    <property type="evidence" value="ECO:0007669"/>
    <property type="project" value="UniProtKB-ARBA"/>
</dbReference>
<dbReference type="RefSeq" id="WP_184422946.1">
    <property type="nucleotide sequence ID" value="NZ_AP027362.1"/>
</dbReference>
<keyword evidence="10" id="KW-1185">Reference proteome</keyword>
<dbReference type="GO" id="GO:0004141">
    <property type="term" value="F:dethiobiotin synthase activity"/>
    <property type="evidence" value="ECO:0007669"/>
    <property type="project" value="UniProtKB-UniRule"/>
</dbReference>
<comment type="catalytic activity">
    <reaction evidence="8">
        <text>(7R,8S)-7,8-diammoniononanoate + CO2 + ATP = (4R,5S)-dethiobiotin + ADP + phosphate + 3 H(+)</text>
        <dbReference type="Rhea" id="RHEA:15805"/>
        <dbReference type="ChEBI" id="CHEBI:15378"/>
        <dbReference type="ChEBI" id="CHEBI:16526"/>
        <dbReference type="ChEBI" id="CHEBI:30616"/>
        <dbReference type="ChEBI" id="CHEBI:43474"/>
        <dbReference type="ChEBI" id="CHEBI:149469"/>
        <dbReference type="ChEBI" id="CHEBI:149473"/>
        <dbReference type="ChEBI" id="CHEBI:456216"/>
        <dbReference type="EC" id="6.3.3.3"/>
    </reaction>
</comment>
<comment type="cofactor">
    <cofactor evidence="8">
        <name>Mg(2+)</name>
        <dbReference type="ChEBI" id="CHEBI:18420"/>
    </cofactor>
</comment>
<dbReference type="Pfam" id="PF13500">
    <property type="entry name" value="AAA_26"/>
    <property type="match status" value="1"/>
</dbReference>
<evidence type="ECO:0000256" key="4">
    <source>
        <dbReference type="ARBA" id="ARBA00022741"/>
    </source>
</evidence>
<dbReference type="GO" id="GO:0005524">
    <property type="term" value="F:ATP binding"/>
    <property type="evidence" value="ECO:0007669"/>
    <property type="project" value="UniProtKB-UniRule"/>
</dbReference>
<dbReference type="SUPFAM" id="SSF52540">
    <property type="entry name" value="P-loop containing nucleoside triphosphate hydrolases"/>
    <property type="match status" value="1"/>
</dbReference>
<comment type="subcellular location">
    <subcellularLocation>
        <location evidence="8">Cytoplasm</location>
    </subcellularLocation>
</comment>
<accession>A0A7X0TST0</accession>
<gene>
    <name evidence="8" type="primary">bioD</name>
    <name evidence="9" type="ORF">HNQ55_000857</name>
</gene>
<keyword evidence="6 8" id="KW-0067">ATP-binding</keyword>
<proteinExistence type="inferred from homology"/>
<dbReference type="Gene3D" id="3.40.50.300">
    <property type="entry name" value="P-loop containing nucleotide triphosphate hydrolases"/>
    <property type="match status" value="1"/>
</dbReference>
<dbReference type="NCBIfam" id="TIGR00347">
    <property type="entry name" value="bioD"/>
    <property type="match status" value="1"/>
</dbReference>
<evidence type="ECO:0000256" key="6">
    <source>
        <dbReference type="ARBA" id="ARBA00022840"/>
    </source>
</evidence>
<comment type="function">
    <text evidence="8">Catalyzes a mechanistically unusual reaction, the ATP-dependent insertion of CO2 between the N7 and N8 nitrogen atoms of 7,8-diaminopelargonic acid (DAPA, also called 7,8-diammoniononanoate) to form a ureido ring.</text>
</comment>
<dbReference type="InterPro" id="IPR027417">
    <property type="entry name" value="P-loop_NTPase"/>
</dbReference>
<feature type="binding site" evidence="8">
    <location>
        <position position="54"/>
    </location>
    <ligand>
        <name>ATP</name>
        <dbReference type="ChEBI" id="CHEBI:30616"/>
    </ligand>
</feature>
<feature type="binding site" evidence="8">
    <location>
        <begin position="176"/>
        <end position="177"/>
    </location>
    <ligand>
        <name>ATP</name>
        <dbReference type="ChEBI" id="CHEBI:30616"/>
    </ligand>
</feature>
<feature type="binding site" evidence="8">
    <location>
        <begin position="116"/>
        <end position="119"/>
    </location>
    <ligand>
        <name>ATP</name>
        <dbReference type="ChEBI" id="CHEBI:30616"/>
    </ligand>
</feature>
<dbReference type="EMBL" id="JACHHU010000004">
    <property type="protein sequence ID" value="MBB6542370.1"/>
    <property type="molecule type" value="Genomic_DNA"/>
</dbReference>
<keyword evidence="4 8" id="KW-0547">Nucleotide-binding</keyword>